<evidence type="ECO:0000256" key="1">
    <source>
        <dbReference type="SAM" id="Phobius"/>
    </source>
</evidence>
<accession>A0A699JC31</accession>
<sequence>KRQDTLSLSSAEAEYRGVANAVAETSWIPNLLRELDTPLFTATLVYCDNVSAVYMSANPLQHQRTKHIEIDIHFVRDKVAAGHVRVLHVPSRFQYTYIFTKGPVVFRFQIQFERLQNSRSNCGDQACEICYGMVELGEVTAAIAAAFFVVVSGILASATFAVAVVHVETVRPKNFRKWDIWQGIEFSQSKLQARVAVSSLKLCLFLIFSYILLEI</sequence>
<gene>
    <name evidence="2" type="ORF">Tci_599163</name>
</gene>
<organism evidence="2">
    <name type="scientific">Tanacetum cinerariifolium</name>
    <name type="common">Dalmatian daisy</name>
    <name type="synonym">Chrysanthemum cinerariifolium</name>
    <dbReference type="NCBI Taxonomy" id="118510"/>
    <lineage>
        <taxon>Eukaryota</taxon>
        <taxon>Viridiplantae</taxon>
        <taxon>Streptophyta</taxon>
        <taxon>Embryophyta</taxon>
        <taxon>Tracheophyta</taxon>
        <taxon>Spermatophyta</taxon>
        <taxon>Magnoliopsida</taxon>
        <taxon>eudicotyledons</taxon>
        <taxon>Gunneridae</taxon>
        <taxon>Pentapetalae</taxon>
        <taxon>asterids</taxon>
        <taxon>campanulids</taxon>
        <taxon>Asterales</taxon>
        <taxon>Asteraceae</taxon>
        <taxon>Asteroideae</taxon>
        <taxon>Anthemideae</taxon>
        <taxon>Anthemidinae</taxon>
        <taxon>Tanacetum</taxon>
    </lineage>
</organism>
<proteinExistence type="predicted"/>
<dbReference type="AlphaFoldDB" id="A0A699JC31"/>
<feature type="non-terminal residue" evidence="2">
    <location>
        <position position="1"/>
    </location>
</feature>
<reference evidence="2" key="1">
    <citation type="journal article" date="2019" name="Sci. Rep.">
        <title>Draft genome of Tanacetum cinerariifolium, the natural source of mosquito coil.</title>
        <authorList>
            <person name="Yamashiro T."/>
            <person name="Shiraishi A."/>
            <person name="Satake H."/>
            <person name="Nakayama K."/>
        </authorList>
    </citation>
    <scope>NUCLEOTIDE SEQUENCE</scope>
</reference>
<comment type="caution">
    <text evidence="2">The sequence shown here is derived from an EMBL/GenBank/DDBJ whole genome shotgun (WGS) entry which is preliminary data.</text>
</comment>
<protein>
    <submittedName>
        <fullName evidence="2">Ribonuclease H-like domain-containing protein</fullName>
    </submittedName>
</protein>
<keyword evidence="1" id="KW-0472">Membrane</keyword>
<dbReference type="EMBL" id="BKCJ010396049">
    <property type="protein sequence ID" value="GFA27191.1"/>
    <property type="molecule type" value="Genomic_DNA"/>
</dbReference>
<keyword evidence="1" id="KW-1133">Transmembrane helix</keyword>
<dbReference type="PANTHER" id="PTHR11439">
    <property type="entry name" value="GAG-POL-RELATED RETROTRANSPOSON"/>
    <property type="match status" value="1"/>
</dbReference>
<keyword evidence="1" id="KW-0812">Transmembrane</keyword>
<name>A0A699JC31_TANCI</name>
<dbReference type="PANTHER" id="PTHR11439:SF524">
    <property type="entry name" value="RNA-DIRECTED DNA POLYMERASE, PROTEIN KINASE RLK-PELLE-DLSV FAMILY"/>
    <property type="match status" value="1"/>
</dbReference>
<feature type="transmembrane region" description="Helical" evidence="1">
    <location>
        <begin position="141"/>
        <end position="167"/>
    </location>
</feature>
<evidence type="ECO:0000313" key="2">
    <source>
        <dbReference type="EMBL" id="GFA27191.1"/>
    </source>
</evidence>
<dbReference type="CDD" id="cd09272">
    <property type="entry name" value="RNase_HI_RT_Ty1"/>
    <property type="match status" value="1"/>
</dbReference>
<feature type="transmembrane region" description="Helical" evidence="1">
    <location>
        <begin position="195"/>
        <end position="213"/>
    </location>
</feature>